<gene>
    <name evidence="2" type="ORF">HQ35_04315</name>
</gene>
<dbReference type="InterPro" id="IPR041657">
    <property type="entry name" value="HTH_17"/>
</dbReference>
<protein>
    <submittedName>
        <fullName evidence="2">Excisionase</fullName>
    </submittedName>
</protein>
<feature type="domain" description="Helix-turn-helix" evidence="1">
    <location>
        <begin position="44"/>
        <end position="93"/>
    </location>
</feature>
<dbReference type="InterPro" id="IPR009061">
    <property type="entry name" value="DNA-bd_dom_put_sf"/>
</dbReference>
<dbReference type="Pfam" id="PF12728">
    <property type="entry name" value="HTH_17"/>
    <property type="match status" value="1"/>
</dbReference>
<dbReference type="OrthoDB" id="769412at2"/>
<proteinExistence type="predicted"/>
<dbReference type="SUPFAM" id="SSF46955">
    <property type="entry name" value="Putative DNA-binding domain"/>
    <property type="match status" value="1"/>
</dbReference>
<organism evidence="2 3">
    <name type="scientific">Porphyromonas cangingivalis</name>
    <dbReference type="NCBI Taxonomy" id="36874"/>
    <lineage>
        <taxon>Bacteria</taxon>
        <taxon>Pseudomonadati</taxon>
        <taxon>Bacteroidota</taxon>
        <taxon>Bacteroidia</taxon>
        <taxon>Bacteroidales</taxon>
        <taxon>Porphyromonadaceae</taxon>
        <taxon>Porphyromonas</taxon>
    </lineage>
</organism>
<dbReference type="EMBL" id="JQJD01000025">
    <property type="protein sequence ID" value="KGN81602.1"/>
    <property type="molecule type" value="Genomic_DNA"/>
</dbReference>
<evidence type="ECO:0000313" key="2">
    <source>
        <dbReference type="EMBL" id="KGN81602.1"/>
    </source>
</evidence>
<dbReference type="GO" id="GO:0003677">
    <property type="term" value="F:DNA binding"/>
    <property type="evidence" value="ECO:0007669"/>
    <property type="project" value="InterPro"/>
</dbReference>
<comment type="caution">
    <text evidence="2">The sequence shown here is derived from an EMBL/GenBank/DDBJ whole genome shotgun (WGS) entry which is preliminary data.</text>
</comment>
<dbReference type="PANTHER" id="PTHR34585:SF22">
    <property type="entry name" value="HELIX-TURN-HELIX DOMAIN-CONTAINING PROTEIN"/>
    <property type="match status" value="1"/>
</dbReference>
<evidence type="ECO:0000313" key="3">
    <source>
        <dbReference type="Proteomes" id="UP000030125"/>
    </source>
</evidence>
<reference evidence="2 3" key="1">
    <citation type="submission" date="2014-08" db="EMBL/GenBank/DDBJ databases">
        <title>Porphyromonas cangingivalis strain:COT-109_OH1386 Genome sequencing.</title>
        <authorList>
            <person name="Wallis C."/>
            <person name="Deusch O."/>
            <person name="O'Flynn C."/>
            <person name="Davis I."/>
            <person name="Jospin G."/>
            <person name="Darling A.E."/>
            <person name="Coil D.A."/>
            <person name="Alexiev A."/>
            <person name="Horsfall A."/>
            <person name="Kirkwood N."/>
            <person name="Harris S."/>
            <person name="Eisen J.A."/>
        </authorList>
    </citation>
    <scope>NUCLEOTIDE SEQUENCE [LARGE SCALE GENOMIC DNA]</scope>
    <source>
        <strain evidence="3">COT-109 OH1386</strain>
    </source>
</reference>
<dbReference type="RefSeq" id="WP_023936844.1">
    <property type="nucleotide sequence ID" value="NZ_JQJD01000025.1"/>
</dbReference>
<sequence>MAENEIITSENPQMKLFTQMMEGVLAKLERYCASARPMLGGEVFLTGEEVCELLKLSTRTLQEYRSNGTLAYYKIGGKILYKQSDIQAMLERHYNPILRVRK</sequence>
<dbReference type="NCBIfam" id="TIGR01764">
    <property type="entry name" value="excise"/>
    <property type="match status" value="1"/>
</dbReference>
<name>A0A0A2EV76_PORCN</name>
<dbReference type="PANTHER" id="PTHR34585">
    <property type="match status" value="1"/>
</dbReference>
<dbReference type="Proteomes" id="UP000030125">
    <property type="component" value="Unassembled WGS sequence"/>
</dbReference>
<evidence type="ECO:0000259" key="1">
    <source>
        <dbReference type="Pfam" id="PF12728"/>
    </source>
</evidence>
<keyword evidence="3" id="KW-1185">Reference proteome</keyword>
<dbReference type="AlphaFoldDB" id="A0A0A2EV76"/>
<dbReference type="InterPro" id="IPR010093">
    <property type="entry name" value="SinI_DNA-bd"/>
</dbReference>
<accession>A0A0A2EV76</accession>